<evidence type="ECO:0000256" key="5">
    <source>
        <dbReference type="ARBA" id="ARBA00023163"/>
    </source>
</evidence>
<dbReference type="GO" id="GO:0006352">
    <property type="term" value="P:DNA-templated transcription initiation"/>
    <property type="evidence" value="ECO:0007669"/>
    <property type="project" value="InterPro"/>
</dbReference>
<sequence length="209" mass="24122">MTFLRKLCLIIISNQFNPKLAKNDPYKDISDEELVAKIVSKKDSMLFGALYDRYAKLVYNKCYGFAKSQDEANDLTQDVFLMLFVKLSSFKGKSKFSTWLYSFTYNFCVNYVNRDRGRKISDNSGTIEDNENVISVEVTDESLYDLQVVKLKKALELISPEDKSILLLKYQDNVSIKELEELLELSSSAVKMRLKRAKAKIVEIYKTLP</sequence>
<evidence type="ECO:0000313" key="9">
    <source>
        <dbReference type="Proteomes" id="UP000269412"/>
    </source>
</evidence>
<dbReference type="Pfam" id="PF08281">
    <property type="entry name" value="Sigma70_r4_2"/>
    <property type="match status" value="1"/>
</dbReference>
<feature type="domain" description="RNA polymerase sigma-70 region 2" evidence="6">
    <location>
        <begin position="50"/>
        <end position="116"/>
    </location>
</feature>
<evidence type="ECO:0000259" key="7">
    <source>
        <dbReference type="Pfam" id="PF08281"/>
    </source>
</evidence>
<dbReference type="AlphaFoldDB" id="A0A495DS53"/>
<dbReference type="InterPro" id="IPR013249">
    <property type="entry name" value="RNA_pol_sigma70_r4_t2"/>
</dbReference>
<dbReference type="Gene3D" id="1.10.1740.10">
    <property type="match status" value="1"/>
</dbReference>
<keyword evidence="4" id="KW-0238">DNA-binding</keyword>
<dbReference type="SUPFAM" id="SSF88659">
    <property type="entry name" value="Sigma3 and sigma4 domains of RNA polymerase sigma factors"/>
    <property type="match status" value="1"/>
</dbReference>
<keyword evidence="5" id="KW-0804">Transcription</keyword>
<gene>
    <name evidence="8" type="ORF">CLV91_3193</name>
</gene>
<organism evidence="8 9">
    <name type="scientific">Maribacter vaceletii</name>
    <dbReference type="NCBI Taxonomy" id="1206816"/>
    <lineage>
        <taxon>Bacteria</taxon>
        <taxon>Pseudomonadati</taxon>
        <taxon>Bacteroidota</taxon>
        <taxon>Flavobacteriia</taxon>
        <taxon>Flavobacteriales</taxon>
        <taxon>Flavobacteriaceae</taxon>
        <taxon>Maribacter</taxon>
    </lineage>
</organism>
<dbReference type="InterPro" id="IPR013325">
    <property type="entry name" value="RNA_pol_sigma_r2"/>
</dbReference>
<evidence type="ECO:0000313" key="8">
    <source>
        <dbReference type="EMBL" id="RKR06965.1"/>
    </source>
</evidence>
<accession>A0A495DS53</accession>
<keyword evidence="9" id="KW-1185">Reference proteome</keyword>
<dbReference type="Gene3D" id="1.10.10.10">
    <property type="entry name" value="Winged helix-like DNA-binding domain superfamily/Winged helix DNA-binding domain"/>
    <property type="match status" value="1"/>
</dbReference>
<reference evidence="8 9" key="1">
    <citation type="submission" date="2018-10" db="EMBL/GenBank/DDBJ databases">
        <title>Genomic Encyclopedia of Archaeal and Bacterial Type Strains, Phase II (KMG-II): from individual species to whole genera.</title>
        <authorList>
            <person name="Goeker M."/>
        </authorList>
    </citation>
    <scope>NUCLEOTIDE SEQUENCE [LARGE SCALE GENOMIC DNA]</scope>
    <source>
        <strain evidence="8 9">DSM 25230</strain>
    </source>
</reference>
<dbReference type="InterPro" id="IPR036388">
    <property type="entry name" value="WH-like_DNA-bd_sf"/>
</dbReference>
<feature type="domain" description="RNA polymerase sigma factor 70 region 4 type 2" evidence="7">
    <location>
        <begin position="150"/>
        <end position="201"/>
    </location>
</feature>
<dbReference type="RefSeq" id="WP_245987202.1">
    <property type="nucleotide sequence ID" value="NZ_RBIQ01000013.1"/>
</dbReference>
<dbReference type="InterPro" id="IPR007627">
    <property type="entry name" value="RNA_pol_sigma70_r2"/>
</dbReference>
<dbReference type="PANTHER" id="PTHR43133:SF8">
    <property type="entry name" value="RNA POLYMERASE SIGMA FACTOR HI_1459-RELATED"/>
    <property type="match status" value="1"/>
</dbReference>
<dbReference type="EMBL" id="RBIQ01000013">
    <property type="protein sequence ID" value="RKR06965.1"/>
    <property type="molecule type" value="Genomic_DNA"/>
</dbReference>
<evidence type="ECO:0000256" key="1">
    <source>
        <dbReference type="ARBA" id="ARBA00010641"/>
    </source>
</evidence>
<dbReference type="InterPro" id="IPR039425">
    <property type="entry name" value="RNA_pol_sigma-70-like"/>
</dbReference>
<keyword evidence="3" id="KW-0731">Sigma factor</keyword>
<comment type="similarity">
    <text evidence="1">Belongs to the sigma-70 factor family. ECF subfamily.</text>
</comment>
<comment type="caution">
    <text evidence="8">The sequence shown here is derived from an EMBL/GenBank/DDBJ whole genome shotgun (WGS) entry which is preliminary data.</text>
</comment>
<dbReference type="InterPro" id="IPR014284">
    <property type="entry name" value="RNA_pol_sigma-70_dom"/>
</dbReference>
<keyword evidence="2" id="KW-0805">Transcription regulation</keyword>
<protein>
    <submittedName>
        <fullName evidence="8">RNA polymerase sigma-70 factor (ECF subfamily)</fullName>
    </submittedName>
</protein>
<dbReference type="Pfam" id="PF04542">
    <property type="entry name" value="Sigma70_r2"/>
    <property type="match status" value="1"/>
</dbReference>
<dbReference type="Proteomes" id="UP000269412">
    <property type="component" value="Unassembled WGS sequence"/>
</dbReference>
<dbReference type="SUPFAM" id="SSF88946">
    <property type="entry name" value="Sigma2 domain of RNA polymerase sigma factors"/>
    <property type="match status" value="1"/>
</dbReference>
<name>A0A495DS53_9FLAO</name>
<evidence type="ECO:0000256" key="4">
    <source>
        <dbReference type="ARBA" id="ARBA00023125"/>
    </source>
</evidence>
<proteinExistence type="inferred from homology"/>
<dbReference type="GO" id="GO:0016987">
    <property type="term" value="F:sigma factor activity"/>
    <property type="evidence" value="ECO:0007669"/>
    <property type="project" value="UniProtKB-KW"/>
</dbReference>
<dbReference type="InterPro" id="IPR013324">
    <property type="entry name" value="RNA_pol_sigma_r3/r4-like"/>
</dbReference>
<dbReference type="PANTHER" id="PTHR43133">
    <property type="entry name" value="RNA POLYMERASE ECF-TYPE SIGMA FACTO"/>
    <property type="match status" value="1"/>
</dbReference>
<evidence type="ECO:0000256" key="2">
    <source>
        <dbReference type="ARBA" id="ARBA00023015"/>
    </source>
</evidence>
<dbReference type="GO" id="GO:0003677">
    <property type="term" value="F:DNA binding"/>
    <property type="evidence" value="ECO:0007669"/>
    <property type="project" value="UniProtKB-KW"/>
</dbReference>
<dbReference type="NCBIfam" id="TIGR02937">
    <property type="entry name" value="sigma70-ECF"/>
    <property type="match status" value="1"/>
</dbReference>
<evidence type="ECO:0000259" key="6">
    <source>
        <dbReference type="Pfam" id="PF04542"/>
    </source>
</evidence>
<evidence type="ECO:0000256" key="3">
    <source>
        <dbReference type="ARBA" id="ARBA00023082"/>
    </source>
</evidence>